<evidence type="ECO:0000256" key="1">
    <source>
        <dbReference type="SAM" id="SignalP"/>
    </source>
</evidence>
<dbReference type="SUPFAM" id="SSF53850">
    <property type="entry name" value="Periplasmic binding protein-like II"/>
    <property type="match status" value="1"/>
</dbReference>
<dbReference type="CDD" id="cd13585">
    <property type="entry name" value="PBP2_TMBP_like"/>
    <property type="match status" value="1"/>
</dbReference>
<dbReference type="AlphaFoldDB" id="A0A5S4GND6"/>
<dbReference type="PROSITE" id="PS51257">
    <property type="entry name" value="PROKAR_LIPOPROTEIN"/>
    <property type="match status" value="1"/>
</dbReference>
<organism evidence="2 3">
    <name type="scientific">Nonomuraea zeae</name>
    <dbReference type="NCBI Taxonomy" id="1642303"/>
    <lineage>
        <taxon>Bacteria</taxon>
        <taxon>Bacillati</taxon>
        <taxon>Actinomycetota</taxon>
        <taxon>Actinomycetes</taxon>
        <taxon>Streptosporangiales</taxon>
        <taxon>Streptosporangiaceae</taxon>
        <taxon>Nonomuraea</taxon>
    </lineage>
</organism>
<dbReference type="PANTHER" id="PTHR43649">
    <property type="entry name" value="ARABINOSE-BINDING PROTEIN-RELATED"/>
    <property type="match status" value="1"/>
</dbReference>
<keyword evidence="1" id="KW-0732">Signal</keyword>
<keyword evidence="3" id="KW-1185">Reference proteome</keyword>
<accession>A0A5S4GND6</accession>
<dbReference type="InterPro" id="IPR050490">
    <property type="entry name" value="Bact_solute-bd_prot1"/>
</dbReference>
<dbReference type="PANTHER" id="PTHR43649:SF12">
    <property type="entry name" value="DIACETYLCHITOBIOSE BINDING PROTEIN DASA"/>
    <property type="match status" value="1"/>
</dbReference>
<sequence length="430" mass="45851">MLKRRALGASVLALALLSSGCVAGTSGGTSAVADDQPFEGEVEFWTINLKKNFGAYVEGLIAQYQKEHPKVTIKWVDVPGQDIATKLLAAVASGDVPDAVNIASTDLGRFAPSLAPLDDLIKPADLADFQPNLVEPLRVAGKLYAVPWYNGGAPVAIYRKSVVTKAGFDEKAPPKSYAEALALADKVYAETKVYGSNDVPGINAASLLRYYGIELLSSDKKKAAFNTPETAELLATFKQSYDKHGIAPGAVSKDVRNYPQSLENGQLAMVASAAAATLVNVQKNAPDVYKDLVVTEPVQTKTGGYLLLAQQTVAIPKASKHQRAAAEFVKFFTNGANQLAFCKLVPIYPSTISSTKDAYFADVTGDEPVDVARKVIVQGLPKLEYVPLGTPKDTELAESLAEEIRAFLQGSKSAKEALDAAEKQWNDALA</sequence>
<name>A0A5S4GND6_9ACTN</name>
<dbReference type="Pfam" id="PF01547">
    <property type="entry name" value="SBP_bac_1"/>
    <property type="match status" value="1"/>
</dbReference>
<dbReference type="OrthoDB" id="4289620at2"/>
<proteinExistence type="predicted"/>
<dbReference type="InterPro" id="IPR006059">
    <property type="entry name" value="SBP"/>
</dbReference>
<comment type="caution">
    <text evidence="2">The sequence shown here is derived from an EMBL/GenBank/DDBJ whole genome shotgun (WGS) entry which is preliminary data.</text>
</comment>
<evidence type="ECO:0000313" key="2">
    <source>
        <dbReference type="EMBL" id="TMR34456.1"/>
    </source>
</evidence>
<evidence type="ECO:0000313" key="3">
    <source>
        <dbReference type="Proteomes" id="UP000306628"/>
    </source>
</evidence>
<dbReference type="Gene3D" id="3.40.190.10">
    <property type="entry name" value="Periplasmic binding protein-like II"/>
    <property type="match status" value="1"/>
</dbReference>
<dbReference type="Proteomes" id="UP000306628">
    <property type="component" value="Unassembled WGS sequence"/>
</dbReference>
<feature type="signal peptide" evidence="1">
    <location>
        <begin position="1"/>
        <end position="23"/>
    </location>
</feature>
<dbReference type="EMBL" id="VCKX01000044">
    <property type="protein sequence ID" value="TMR34456.1"/>
    <property type="molecule type" value="Genomic_DNA"/>
</dbReference>
<feature type="chain" id="PRO_5038422907" evidence="1">
    <location>
        <begin position="24"/>
        <end position="430"/>
    </location>
</feature>
<dbReference type="RefSeq" id="WP_138690618.1">
    <property type="nucleotide sequence ID" value="NZ_JBHSAZ010000006.1"/>
</dbReference>
<reference evidence="2 3" key="1">
    <citation type="submission" date="2019-05" db="EMBL/GenBank/DDBJ databases">
        <title>Draft genome sequence of Nonomuraea zeae DSM 100528.</title>
        <authorList>
            <person name="Saricaoglu S."/>
            <person name="Isik K."/>
        </authorList>
    </citation>
    <scope>NUCLEOTIDE SEQUENCE [LARGE SCALE GENOMIC DNA]</scope>
    <source>
        <strain evidence="2 3">DSM 100528</strain>
    </source>
</reference>
<protein>
    <submittedName>
        <fullName evidence="2">Sugar ABC transporter substrate-binding protein</fullName>
    </submittedName>
</protein>
<gene>
    <name evidence="2" type="ORF">ETD85_16635</name>
</gene>